<dbReference type="STRING" id="203124.Tery_1093"/>
<proteinExistence type="predicted"/>
<reference evidence="1" key="1">
    <citation type="submission" date="2006-06" db="EMBL/GenBank/DDBJ databases">
        <title>Complete sequence of Trichodesmium erythraeum IMS101.</title>
        <authorList>
            <consortium name="US DOE Joint Genome Institute"/>
            <person name="Copeland A."/>
            <person name="Lucas S."/>
            <person name="Lapidus A."/>
            <person name="Barry K."/>
            <person name="Detter J.C."/>
            <person name="Glavina del Rio T."/>
            <person name="Hammon N."/>
            <person name="Israni S."/>
            <person name="Dalin E."/>
            <person name="Tice H."/>
            <person name="Pitluck S."/>
            <person name="Kiss H."/>
            <person name="Munk A.C."/>
            <person name="Brettin T."/>
            <person name="Bruce D."/>
            <person name="Han C."/>
            <person name="Tapia R."/>
            <person name="Gilna P."/>
            <person name="Schmutz J."/>
            <person name="Larimer F."/>
            <person name="Land M."/>
            <person name="Hauser L."/>
            <person name="Kyrpides N."/>
            <person name="Kim E."/>
            <person name="Richardson P."/>
        </authorList>
    </citation>
    <scope>NUCLEOTIDE SEQUENCE [LARGE SCALE GENOMIC DNA]</scope>
    <source>
        <strain evidence="1">IMS101</strain>
    </source>
</reference>
<dbReference type="eggNOG" id="COG1413">
    <property type="taxonomic scope" value="Bacteria"/>
</dbReference>
<name>Q116W5_TRIEI</name>
<dbReference type="HOGENOM" id="CLU_006968_1_0_3"/>
<accession>Q116W5</accession>
<organism evidence="1">
    <name type="scientific">Trichodesmium erythraeum (strain IMS101)</name>
    <dbReference type="NCBI Taxonomy" id="203124"/>
    <lineage>
        <taxon>Bacteria</taxon>
        <taxon>Bacillati</taxon>
        <taxon>Cyanobacteriota</taxon>
        <taxon>Cyanophyceae</taxon>
        <taxon>Oscillatoriophycideae</taxon>
        <taxon>Oscillatoriales</taxon>
        <taxon>Microcoleaceae</taxon>
        <taxon>Trichodesmium</taxon>
    </lineage>
</organism>
<gene>
    <name evidence="1" type="ordered locus">Tery_1093</name>
</gene>
<dbReference type="KEGG" id="ter:Tery_1093"/>
<protein>
    <submittedName>
        <fullName evidence="1">Uncharacterized protein</fullName>
    </submittedName>
</protein>
<dbReference type="EMBL" id="CP000393">
    <property type="protein sequence ID" value="ABG50459.1"/>
    <property type="molecule type" value="Genomic_DNA"/>
</dbReference>
<sequence>MSKTLLVPIHTDALCLKEDKQAVRAMVDYTLLPYKYKEHTYNSGSENLSKTALGPLFNHEFTLKKGIHLHWSLPDALTNGQHDSNGTTFPVVPNRWLIVRKGGETEEKTWVIESDYLYPELDPNDSSSSPPNAINILIQPPDLATVDPKKPDTYQYQRYRYMGKCWELSQWPEEGGENPEYAEELTAMGNQATIPIFDEVKATFAAFYPNCYSVFGFHDPDFETDTPPKDLQYDVIGWYSDAEDDCLKQFVEANSCTTAEEFLQALQEQFYWTFEGVKDILHRTLYHSRITFTGAGNWPTLETPTLAIGNSDSEAISAYLAQEFNGDTNDSGKTVRKSIQDTLETLHLSERLESRKLDLDAKFREGRQERGFGAQNEGVLWLLMPRSSQLEQPNTKTSLDLLPDHLAQLLNELNALQEDYNQAWLDIGSLRDRLYTQWYYSITHKTSPTNFYQIFNKTSLIPLRTAIAKTGELEFTQDEKGNTTVTSKTLPFGILSWLNTYFSNYVDTMQLATNSSFNKWEDIQVEFKNCGVEISDSPIVSKIIDDQEWEIQDNGLTYPVKVEGGIFTIYIPPSEAQVAFNLVKKLNELSQAITTYNENSATQYQLRTFPTQSYWRGNDPVILLAGESTKSPLRFGQDGRLHDDDLLECIPLDFDITEILNNHQDLLNQINSLQPDESKESINFITWTQQPWNPFAFHWSVLNYPCRDIESSTVQDYNSNQILDNYELQKNAIDLKLRDGKESSFISNGNTYSGFSILTPSAGTELILRLSTYLNEQLLPNYYSKNNISEKDQTSNYLDDNLDEITNWYQEENQLEIQEQQAADPTFIALWAYRKMKTLDCQAQMLGGFNDTLLLGQPTLQLQVDDPLDTDNIGQLVTEQVRWSLGNRLQHKILSGDIFNPIRSGGFSVKKLWLIDTFGQYQEVVNDSNQNTKIVTTYQMTPADKNSVNYQAILPPRIAQSSRLNFHWLSADALQEVEYTKIPARTPVCGWIVPNNLDSNLAIYDNQGRSLGSIDLLGNWRNAPGVKLSRDHNGYPLLGNDHLQKLAHHLLEQGKDFQQQFLSTVDNALETIDPESFAQNTGLALLVGRPMAIVRATFSLEVKGLPACDPTVLVQEENEFPSYGFTGVQVPIRLGDYQQLNDGLVGYWKEIPKANGIEGDYEYENNIFYATQSNLVDSNNIITDSEGIVHFLQNVDAEPQSVTMLIDPRGLVHASCGVLPNQELRLPSEHYNQALEKMEVNFLSTPILSNSGELAMPLSPEANATWSWVSLTKSENGEEWTERATIKPINTRATFTQMQEALEGWLQLSRANITDE</sequence>
<dbReference type="RefSeq" id="WP_011610845.1">
    <property type="nucleotide sequence ID" value="NC_008312.1"/>
</dbReference>
<dbReference type="OrthoDB" id="6091628at2"/>
<evidence type="ECO:0000313" key="1">
    <source>
        <dbReference type="EMBL" id="ABG50459.1"/>
    </source>
</evidence>